<sequence length="284" mass="29698">MCEAAGGVMSGHEHLAQALAECGRDGYTGELRVHGTPGGTFHFGDGRVVAVETPGAPGPEALLLRSGRVSGEQWAELVRESGGSRWPATALIAHGYAGAAQLRVVCALALHDAAFAMAAGRVDGCERVASAELFAQVPLGEPPLRLLQDATRRLSALAGLPHPVHPDRERPVPAGTGPGSTALQRELLTHADGRCTARDLAFRVGRGVYTVAVEVARMLDEGLLVCTAAPVPLPVRTLPDGHALQPRKPSQAEPPPPPAYGDLPRRKPGSFFRLRNGTANGTAK</sequence>
<feature type="region of interest" description="Disordered" evidence="1">
    <location>
        <begin position="237"/>
        <end position="284"/>
    </location>
</feature>
<feature type="region of interest" description="Disordered" evidence="1">
    <location>
        <begin position="160"/>
        <end position="181"/>
    </location>
</feature>
<evidence type="ECO:0000256" key="1">
    <source>
        <dbReference type="SAM" id="MobiDB-lite"/>
    </source>
</evidence>
<evidence type="ECO:0000313" key="2">
    <source>
        <dbReference type="EMBL" id="KUN71751.1"/>
    </source>
</evidence>
<evidence type="ECO:0008006" key="4">
    <source>
        <dbReference type="Google" id="ProtNLM"/>
    </source>
</evidence>
<keyword evidence="3" id="KW-1185">Reference proteome</keyword>
<reference evidence="2 3" key="1">
    <citation type="submission" date="2015-10" db="EMBL/GenBank/DDBJ databases">
        <title>Draft genome sequence of Streptomyces griseorubiginosus DSM 40469, type strain for the species Streptomyces griseorubiginosus.</title>
        <authorList>
            <person name="Ruckert C."/>
            <person name="Winkler A."/>
            <person name="Kalinowski J."/>
            <person name="Kampfer P."/>
            <person name="Glaeser S."/>
        </authorList>
    </citation>
    <scope>NUCLEOTIDE SEQUENCE [LARGE SCALE GENOMIC DNA]</scope>
    <source>
        <strain evidence="2 3">DSM 40469</strain>
    </source>
</reference>
<accession>A0A101SD20</accession>
<proteinExistence type="predicted"/>
<evidence type="ECO:0000313" key="3">
    <source>
        <dbReference type="Proteomes" id="UP000054375"/>
    </source>
</evidence>
<organism evidence="2 3">
    <name type="scientific">Streptomyces griseorubiginosus</name>
    <dbReference type="NCBI Taxonomy" id="67304"/>
    <lineage>
        <taxon>Bacteria</taxon>
        <taxon>Bacillati</taxon>
        <taxon>Actinomycetota</taxon>
        <taxon>Actinomycetes</taxon>
        <taxon>Kitasatosporales</taxon>
        <taxon>Streptomycetaceae</taxon>
        <taxon>Streptomyces</taxon>
    </lineage>
</organism>
<dbReference type="EMBL" id="LMWV01000002">
    <property type="protein sequence ID" value="KUN71751.1"/>
    <property type="molecule type" value="Genomic_DNA"/>
</dbReference>
<name>A0A101SD20_9ACTN</name>
<gene>
    <name evidence="2" type="ORF">AQJ54_03080</name>
</gene>
<comment type="caution">
    <text evidence="2">The sequence shown here is derived from an EMBL/GenBank/DDBJ whole genome shotgun (WGS) entry which is preliminary data.</text>
</comment>
<dbReference type="Proteomes" id="UP000054375">
    <property type="component" value="Unassembled WGS sequence"/>
</dbReference>
<protein>
    <recommendedName>
        <fullName evidence="4">MarR family transcriptional regulator</fullName>
    </recommendedName>
</protein>
<dbReference type="AlphaFoldDB" id="A0A101SD20"/>